<dbReference type="Pfam" id="PF13354">
    <property type="entry name" value="Beta-lactamase2"/>
    <property type="match status" value="1"/>
</dbReference>
<evidence type="ECO:0000259" key="3">
    <source>
        <dbReference type="Pfam" id="PF13354"/>
    </source>
</evidence>
<organism evidence="4 5">
    <name type="scientific">Salininema proteolyticum</name>
    <dbReference type="NCBI Taxonomy" id="1607685"/>
    <lineage>
        <taxon>Bacteria</taxon>
        <taxon>Bacillati</taxon>
        <taxon>Actinomycetota</taxon>
        <taxon>Actinomycetes</taxon>
        <taxon>Glycomycetales</taxon>
        <taxon>Glycomycetaceae</taxon>
        <taxon>Salininema</taxon>
    </lineage>
</organism>
<dbReference type="InterPro" id="IPR045155">
    <property type="entry name" value="Beta-lactam_cat"/>
</dbReference>
<feature type="compositionally biased region" description="Basic and acidic residues" evidence="1">
    <location>
        <begin position="42"/>
        <end position="54"/>
    </location>
</feature>
<feature type="region of interest" description="Disordered" evidence="1">
    <location>
        <begin position="39"/>
        <end position="66"/>
    </location>
</feature>
<dbReference type="PANTHER" id="PTHR35333:SF3">
    <property type="entry name" value="BETA-LACTAMASE-TYPE TRANSPEPTIDASE FOLD CONTAINING PROTEIN"/>
    <property type="match status" value="1"/>
</dbReference>
<evidence type="ECO:0000256" key="1">
    <source>
        <dbReference type="SAM" id="MobiDB-lite"/>
    </source>
</evidence>
<dbReference type="InterPro" id="IPR012338">
    <property type="entry name" value="Beta-lactam/transpept-like"/>
</dbReference>
<keyword evidence="2" id="KW-1133">Transmembrane helix</keyword>
<keyword evidence="2" id="KW-0812">Transmembrane</keyword>
<evidence type="ECO:0000313" key="4">
    <source>
        <dbReference type="EMBL" id="MFC4333903.1"/>
    </source>
</evidence>
<comment type="caution">
    <text evidence="4">The sequence shown here is derived from an EMBL/GenBank/DDBJ whole genome shotgun (WGS) entry which is preliminary data.</text>
</comment>
<dbReference type="SUPFAM" id="SSF56601">
    <property type="entry name" value="beta-lactamase/transpeptidase-like"/>
    <property type="match status" value="1"/>
</dbReference>
<protein>
    <submittedName>
        <fullName evidence="4">Serine hydrolase</fullName>
    </submittedName>
</protein>
<name>A0ABV8TU14_9ACTN</name>
<reference evidence="5" key="1">
    <citation type="journal article" date="2019" name="Int. J. Syst. Evol. Microbiol.">
        <title>The Global Catalogue of Microorganisms (GCM) 10K type strain sequencing project: providing services to taxonomists for standard genome sequencing and annotation.</title>
        <authorList>
            <consortium name="The Broad Institute Genomics Platform"/>
            <consortium name="The Broad Institute Genome Sequencing Center for Infectious Disease"/>
            <person name="Wu L."/>
            <person name="Ma J."/>
        </authorList>
    </citation>
    <scope>NUCLEOTIDE SEQUENCE [LARGE SCALE GENOMIC DNA]</scope>
    <source>
        <strain evidence="5">IBRC-M 10908</strain>
    </source>
</reference>
<dbReference type="EMBL" id="JBHSDK010000002">
    <property type="protein sequence ID" value="MFC4333903.1"/>
    <property type="molecule type" value="Genomic_DNA"/>
</dbReference>
<dbReference type="Proteomes" id="UP001595823">
    <property type="component" value="Unassembled WGS sequence"/>
</dbReference>
<accession>A0ABV8TU14</accession>
<keyword evidence="5" id="KW-1185">Reference proteome</keyword>
<proteinExistence type="predicted"/>
<dbReference type="Gene3D" id="3.40.710.10">
    <property type="entry name" value="DD-peptidase/beta-lactamase superfamily"/>
    <property type="match status" value="1"/>
</dbReference>
<gene>
    <name evidence="4" type="ORF">ACFPET_01675</name>
</gene>
<keyword evidence="4" id="KW-0378">Hydrolase</keyword>
<sequence length="317" mass="34323">MNLLKSHRPGFWIFVAAPVVLAVAIAGFIIVVRESPAEGQGAEDRETYTRKTDEELAGSEYMPSEEEQLKTANDQLSAKLEGLVENAGLPEGATVSIAVSDGTYTGGAGAEVEHSGASLTKLEVLAMLVDHYGDPEEIPGWVDGLMAEMITESKNEATDRLLFNVLGGFPDLEEAHGKFGLEGTHEHEIRRWGYTVTTAADQLHLLDVMLSSDSEHFDEAQRDYMLDLLSRVESDQDWGVSAATEGDYWVKNGWDTRPDLDIPWVVHSAGVLDAESGEEPVRMVIMTSGFDSLEDGVAAVESLSPQVRALLTATAGS</sequence>
<dbReference type="PANTHER" id="PTHR35333">
    <property type="entry name" value="BETA-LACTAMASE"/>
    <property type="match status" value="1"/>
</dbReference>
<feature type="transmembrane region" description="Helical" evidence="2">
    <location>
        <begin position="12"/>
        <end position="32"/>
    </location>
</feature>
<dbReference type="GO" id="GO:0016787">
    <property type="term" value="F:hydrolase activity"/>
    <property type="evidence" value="ECO:0007669"/>
    <property type="project" value="UniProtKB-KW"/>
</dbReference>
<dbReference type="RefSeq" id="WP_380617642.1">
    <property type="nucleotide sequence ID" value="NZ_JBHSDK010000002.1"/>
</dbReference>
<evidence type="ECO:0000256" key="2">
    <source>
        <dbReference type="SAM" id="Phobius"/>
    </source>
</evidence>
<feature type="domain" description="Beta-lactamase class A catalytic" evidence="3">
    <location>
        <begin position="145"/>
        <end position="287"/>
    </location>
</feature>
<evidence type="ECO:0000313" key="5">
    <source>
        <dbReference type="Proteomes" id="UP001595823"/>
    </source>
</evidence>
<dbReference type="InterPro" id="IPR000871">
    <property type="entry name" value="Beta-lactam_class-A"/>
</dbReference>
<keyword evidence="2" id="KW-0472">Membrane</keyword>